<dbReference type="PANTHER" id="PTHR34174:SF1">
    <property type="entry name" value="CENTRIOLAR AND CILIOGENESIS-ASSOCIATED PROTEIN HYLS1"/>
    <property type="match status" value="1"/>
</dbReference>
<comment type="subcellular location">
    <subcellularLocation>
        <location evidence="2">Cell projection</location>
        <location evidence="2">Cilium</location>
    </subcellularLocation>
    <subcellularLocation>
        <location evidence="1">Cytoplasm</location>
        <location evidence="1">Cytoskeleton</location>
        <location evidence="1">Microtubule organizing center</location>
        <location evidence="1">Centrosome</location>
        <location evidence="1">Centriole</location>
    </subcellularLocation>
</comment>
<dbReference type="InterPro" id="IPR052319">
    <property type="entry name" value="Centriolar_ciliogenesis_assoc"/>
</dbReference>
<feature type="domain" description="Centriolar and ciliogenesis-associated protein HYLS1 C-terminal" evidence="9">
    <location>
        <begin position="190"/>
        <end position="274"/>
    </location>
</feature>
<dbReference type="GO" id="GO:0060271">
    <property type="term" value="P:cilium assembly"/>
    <property type="evidence" value="ECO:0007669"/>
    <property type="project" value="TreeGrafter"/>
</dbReference>
<dbReference type="InterPro" id="IPR027918">
    <property type="entry name" value="HYLS1_C_dom"/>
</dbReference>
<evidence type="ECO:0000256" key="4">
    <source>
        <dbReference type="ARBA" id="ARBA00022490"/>
    </source>
</evidence>
<keyword evidence="11" id="KW-1185">Reference proteome</keyword>
<dbReference type="AlphaFoldDB" id="A0A663LT34"/>
<comment type="similarity">
    <text evidence="3">Belongs to the HYLS1 family.</text>
</comment>
<organism evidence="10 11">
    <name type="scientific">Athene cunicularia</name>
    <name type="common">Burrowing owl</name>
    <name type="synonym">Speotyto cunicularia</name>
    <dbReference type="NCBI Taxonomy" id="194338"/>
    <lineage>
        <taxon>Eukaryota</taxon>
        <taxon>Metazoa</taxon>
        <taxon>Chordata</taxon>
        <taxon>Craniata</taxon>
        <taxon>Vertebrata</taxon>
        <taxon>Euteleostomi</taxon>
        <taxon>Archelosauria</taxon>
        <taxon>Archosauria</taxon>
        <taxon>Dinosauria</taxon>
        <taxon>Saurischia</taxon>
        <taxon>Theropoda</taxon>
        <taxon>Coelurosauria</taxon>
        <taxon>Aves</taxon>
        <taxon>Neognathae</taxon>
        <taxon>Neoaves</taxon>
        <taxon>Telluraves</taxon>
        <taxon>Strigiformes</taxon>
        <taxon>Strigidae</taxon>
        <taxon>Athene</taxon>
    </lineage>
</organism>
<keyword evidence="4" id="KW-0963">Cytoplasm</keyword>
<evidence type="ECO:0000256" key="5">
    <source>
        <dbReference type="ARBA" id="ARBA00022794"/>
    </source>
</evidence>
<evidence type="ECO:0000256" key="8">
    <source>
        <dbReference type="SAM" id="MobiDB-lite"/>
    </source>
</evidence>
<evidence type="ECO:0000256" key="7">
    <source>
        <dbReference type="ARBA" id="ARBA00023273"/>
    </source>
</evidence>
<dbReference type="GO" id="GO:0097730">
    <property type="term" value="C:non-motile cilium"/>
    <property type="evidence" value="ECO:0007669"/>
    <property type="project" value="TreeGrafter"/>
</dbReference>
<reference evidence="10" key="1">
    <citation type="submission" date="2025-08" db="UniProtKB">
        <authorList>
            <consortium name="Ensembl"/>
        </authorList>
    </citation>
    <scope>IDENTIFICATION</scope>
</reference>
<accession>A0A663LT34</accession>
<sequence>AARSRLNPPSVAEIMEEVMGPERFGWASPEDEEQLVAALALSRLYAQKPACPRDDPYAEASHVLGVQPALPVLSDNQRGPRRLVMKRKVLRRRPDGGVEVSDESVSSEPESDADVCSLRRKMFPLQTSLEDSISEGEIETSSSSLDESPHHWPCGGSPPFLLRDFRSRSSSASHYVATAGQPKSFIPPRFEPLGHNQRKTDRVAKYFEYKREWEKFRIPGEDQRQELRWGIREQMLCKPELPSKPQHLHVPNTYTVPTEKKRAALRWEVRWDLANGFPPRKNTSS</sequence>
<feature type="compositionally biased region" description="Low complexity" evidence="8">
    <location>
        <begin position="97"/>
        <end position="108"/>
    </location>
</feature>
<name>A0A663LT34_ATHCN</name>
<evidence type="ECO:0000259" key="9">
    <source>
        <dbReference type="Pfam" id="PF15311"/>
    </source>
</evidence>
<dbReference type="Proteomes" id="UP000472269">
    <property type="component" value="Unplaced"/>
</dbReference>
<dbReference type="Ensembl" id="ENSACUT00000003005.1">
    <property type="protein sequence ID" value="ENSACUP00000002830.1"/>
    <property type="gene ID" value="ENSACUG00000001966.1"/>
</dbReference>
<dbReference type="Pfam" id="PF15311">
    <property type="entry name" value="HYLS1_C"/>
    <property type="match status" value="1"/>
</dbReference>
<keyword evidence="6" id="KW-0206">Cytoskeleton</keyword>
<reference evidence="10" key="2">
    <citation type="submission" date="2025-09" db="UniProtKB">
        <authorList>
            <consortium name="Ensembl"/>
        </authorList>
    </citation>
    <scope>IDENTIFICATION</scope>
</reference>
<feature type="region of interest" description="Disordered" evidence="8">
    <location>
        <begin position="92"/>
        <end position="113"/>
    </location>
</feature>
<proteinExistence type="inferred from homology"/>
<dbReference type="OMA" id="CFQDDPY"/>
<evidence type="ECO:0000256" key="2">
    <source>
        <dbReference type="ARBA" id="ARBA00004138"/>
    </source>
</evidence>
<keyword evidence="7" id="KW-0966">Cell projection</keyword>
<feature type="region of interest" description="Disordered" evidence="8">
    <location>
        <begin position="128"/>
        <end position="153"/>
    </location>
</feature>
<evidence type="ECO:0000313" key="10">
    <source>
        <dbReference type="Ensembl" id="ENSACUP00000002830.1"/>
    </source>
</evidence>
<evidence type="ECO:0000256" key="3">
    <source>
        <dbReference type="ARBA" id="ARBA00010091"/>
    </source>
</evidence>
<evidence type="ECO:0000256" key="6">
    <source>
        <dbReference type="ARBA" id="ARBA00023212"/>
    </source>
</evidence>
<keyword evidence="5" id="KW-0970">Cilium biogenesis/degradation</keyword>
<dbReference type="GO" id="GO:0005814">
    <property type="term" value="C:centriole"/>
    <property type="evidence" value="ECO:0007669"/>
    <property type="project" value="UniProtKB-SubCell"/>
</dbReference>
<evidence type="ECO:0000256" key="1">
    <source>
        <dbReference type="ARBA" id="ARBA00004114"/>
    </source>
</evidence>
<evidence type="ECO:0000313" key="11">
    <source>
        <dbReference type="Proteomes" id="UP000472269"/>
    </source>
</evidence>
<dbReference type="PANTHER" id="PTHR34174">
    <property type="entry name" value="HYDROLETHALUS SYNDROME PROTEIN 1"/>
    <property type="match status" value="1"/>
</dbReference>
<protein>
    <submittedName>
        <fullName evidence="10">HYLS1 centriolar and ciliogenesis associated</fullName>
    </submittedName>
</protein>